<dbReference type="AlphaFoldDB" id="A0A699KRQ9"/>
<sequence>ADVAIPLAVVDEVSNRFVNTLYGYFIGKRLAFPIVKNYVTNTWAKYGLERVMLHNGFFFFQFSMKEGMKQVLENGPWLIRLVSIILNTWTPNTRLKKDEINVAPVWVKLHNVLIIAYSEVGLSLITTKLG</sequence>
<gene>
    <name evidence="2" type="ORF">Tci_680094</name>
</gene>
<dbReference type="EMBL" id="BKCJ010547924">
    <property type="protein sequence ID" value="GFB08123.1"/>
    <property type="molecule type" value="Genomic_DNA"/>
</dbReference>
<feature type="domain" description="DUF4283" evidence="1">
    <location>
        <begin position="15"/>
        <end position="95"/>
    </location>
</feature>
<dbReference type="PANTHER" id="PTHR31286:SF99">
    <property type="entry name" value="DUF4283 DOMAIN-CONTAINING PROTEIN"/>
    <property type="match status" value="1"/>
</dbReference>
<name>A0A699KRQ9_TANCI</name>
<dbReference type="InterPro" id="IPR040256">
    <property type="entry name" value="At4g02000-like"/>
</dbReference>
<reference evidence="2" key="1">
    <citation type="journal article" date="2019" name="Sci. Rep.">
        <title>Draft genome of Tanacetum cinerariifolium, the natural source of mosquito coil.</title>
        <authorList>
            <person name="Yamashiro T."/>
            <person name="Shiraishi A."/>
            <person name="Satake H."/>
            <person name="Nakayama K."/>
        </authorList>
    </citation>
    <scope>NUCLEOTIDE SEQUENCE</scope>
</reference>
<accession>A0A699KRQ9</accession>
<feature type="non-terminal residue" evidence="2">
    <location>
        <position position="1"/>
    </location>
</feature>
<dbReference type="InterPro" id="IPR025558">
    <property type="entry name" value="DUF4283"/>
</dbReference>
<protein>
    <submittedName>
        <fullName evidence="2">Zinc knuckle CX2CX4HX4C</fullName>
    </submittedName>
</protein>
<dbReference type="Pfam" id="PF14111">
    <property type="entry name" value="DUF4283"/>
    <property type="match status" value="1"/>
</dbReference>
<dbReference type="PANTHER" id="PTHR31286">
    <property type="entry name" value="GLYCINE-RICH CELL WALL STRUCTURAL PROTEIN 1.8-LIKE"/>
    <property type="match status" value="1"/>
</dbReference>
<proteinExistence type="predicted"/>
<organism evidence="2">
    <name type="scientific">Tanacetum cinerariifolium</name>
    <name type="common">Dalmatian daisy</name>
    <name type="synonym">Chrysanthemum cinerariifolium</name>
    <dbReference type="NCBI Taxonomy" id="118510"/>
    <lineage>
        <taxon>Eukaryota</taxon>
        <taxon>Viridiplantae</taxon>
        <taxon>Streptophyta</taxon>
        <taxon>Embryophyta</taxon>
        <taxon>Tracheophyta</taxon>
        <taxon>Spermatophyta</taxon>
        <taxon>Magnoliopsida</taxon>
        <taxon>eudicotyledons</taxon>
        <taxon>Gunneridae</taxon>
        <taxon>Pentapetalae</taxon>
        <taxon>asterids</taxon>
        <taxon>campanulids</taxon>
        <taxon>Asterales</taxon>
        <taxon>Asteraceae</taxon>
        <taxon>Asteroideae</taxon>
        <taxon>Anthemideae</taxon>
        <taxon>Anthemidinae</taxon>
        <taxon>Tanacetum</taxon>
    </lineage>
</organism>
<evidence type="ECO:0000313" key="2">
    <source>
        <dbReference type="EMBL" id="GFB08123.1"/>
    </source>
</evidence>
<comment type="caution">
    <text evidence="2">The sequence shown here is derived from an EMBL/GenBank/DDBJ whole genome shotgun (WGS) entry which is preliminary data.</text>
</comment>
<evidence type="ECO:0000259" key="1">
    <source>
        <dbReference type="Pfam" id="PF14111"/>
    </source>
</evidence>